<gene>
    <name evidence="1" type="ORF">B5G26_12045</name>
</gene>
<sequence>MKVVNFSQIKDELVSNIRRKMLIPVIGSGFTRGCDAYKGKVPSGNDYSEYMIKKIVKELSLTQDEIDSLQTESFSNISQTYHQVIPISVQKEYLKSNFTKVKLEESKKSF</sequence>
<proteinExistence type="predicted"/>
<organism evidence="1 2">
    <name type="scientific">Anaerotignum lactatifermentans</name>
    <dbReference type="NCBI Taxonomy" id="160404"/>
    <lineage>
        <taxon>Bacteria</taxon>
        <taxon>Bacillati</taxon>
        <taxon>Bacillota</taxon>
        <taxon>Clostridia</taxon>
        <taxon>Lachnospirales</taxon>
        <taxon>Anaerotignaceae</taxon>
        <taxon>Anaerotignum</taxon>
    </lineage>
</organism>
<accession>A0A1Y3U736</accession>
<name>A0A1Y3U736_9FIRM</name>
<dbReference type="RefSeq" id="WP_087989806.1">
    <property type="nucleotide sequence ID" value="NZ_NFHM01000021.1"/>
</dbReference>
<dbReference type="Proteomes" id="UP000195455">
    <property type="component" value="Unassembled WGS sequence"/>
</dbReference>
<dbReference type="AlphaFoldDB" id="A0A1Y3U736"/>
<comment type="caution">
    <text evidence="1">The sequence shown here is derived from an EMBL/GenBank/DDBJ whole genome shotgun (WGS) entry which is preliminary data.</text>
</comment>
<dbReference type="EMBL" id="NFHM01000021">
    <property type="protein sequence ID" value="OUN41170.1"/>
    <property type="molecule type" value="Genomic_DNA"/>
</dbReference>
<reference evidence="2" key="1">
    <citation type="submission" date="2017-04" db="EMBL/GenBank/DDBJ databases">
        <title>Function of individual gut microbiota members based on whole genome sequencing of pure cultures obtained from chicken caecum.</title>
        <authorList>
            <person name="Medvecky M."/>
            <person name="Cejkova D."/>
            <person name="Polansky O."/>
            <person name="Karasova D."/>
            <person name="Kubasova T."/>
            <person name="Cizek A."/>
            <person name="Rychlik I."/>
        </authorList>
    </citation>
    <scope>NUCLEOTIDE SEQUENCE [LARGE SCALE GENOMIC DNA]</scope>
    <source>
        <strain evidence="2">An75</strain>
    </source>
</reference>
<evidence type="ECO:0000313" key="2">
    <source>
        <dbReference type="Proteomes" id="UP000195455"/>
    </source>
</evidence>
<protein>
    <submittedName>
        <fullName evidence="1">Uncharacterized protein</fullName>
    </submittedName>
</protein>
<evidence type="ECO:0000313" key="1">
    <source>
        <dbReference type="EMBL" id="OUN41170.1"/>
    </source>
</evidence>